<dbReference type="AlphaFoldDB" id="A0A0R1TG72"/>
<dbReference type="Pfam" id="PF08796">
    <property type="entry name" value="DUF1797"/>
    <property type="match status" value="1"/>
</dbReference>
<dbReference type="OrthoDB" id="2361638at2"/>
<dbReference type="SUPFAM" id="SSF143567">
    <property type="entry name" value="YkuJ-like"/>
    <property type="match status" value="1"/>
</dbReference>
<name>A0A0R1TG72_9LACO</name>
<dbReference type="Proteomes" id="UP000051048">
    <property type="component" value="Unassembled WGS sequence"/>
</dbReference>
<proteinExistence type="predicted"/>
<evidence type="ECO:0000313" key="2">
    <source>
        <dbReference type="Proteomes" id="UP000051048"/>
    </source>
</evidence>
<gene>
    <name evidence="1" type="ORF">FC36_GL000117</name>
</gene>
<dbReference type="PATRIC" id="fig|1423740.3.peg.122"/>
<protein>
    <recommendedName>
        <fullName evidence="3">DUF1797 family protein</fullName>
    </recommendedName>
</protein>
<organism evidence="1 2">
    <name type="scientific">Ligilactobacillus equi DSM 15833 = JCM 10991</name>
    <dbReference type="NCBI Taxonomy" id="1423740"/>
    <lineage>
        <taxon>Bacteria</taxon>
        <taxon>Bacillati</taxon>
        <taxon>Bacillota</taxon>
        <taxon>Bacilli</taxon>
        <taxon>Lactobacillales</taxon>
        <taxon>Lactobacillaceae</taxon>
        <taxon>Ligilactobacillus</taxon>
    </lineage>
</organism>
<comment type="caution">
    <text evidence="1">The sequence shown here is derived from an EMBL/GenBank/DDBJ whole genome shotgun (WGS) entry which is preliminary data.</text>
</comment>
<evidence type="ECO:0000313" key="1">
    <source>
        <dbReference type="EMBL" id="KRL80183.1"/>
    </source>
</evidence>
<reference evidence="1 2" key="1">
    <citation type="journal article" date="2015" name="Genome Announc.">
        <title>Expanding the biotechnology potential of lactobacilli through comparative genomics of 213 strains and associated genera.</title>
        <authorList>
            <person name="Sun Z."/>
            <person name="Harris H.M."/>
            <person name="McCann A."/>
            <person name="Guo C."/>
            <person name="Argimon S."/>
            <person name="Zhang W."/>
            <person name="Yang X."/>
            <person name="Jeffery I.B."/>
            <person name="Cooney J.C."/>
            <person name="Kagawa T.F."/>
            <person name="Liu W."/>
            <person name="Song Y."/>
            <person name="Salvetti E."/>
            <person name="Wrobel A."/>
            <person name="Rasinkangas P."/>
            <person name="Parkhill J."/>
            <person name="Rea M.C."/>
            <person name="O'Sullivan O."/>
            <person name="Ritari J."/>
            <person name="Douillard F.P."/>
            <person name="Paul Ross R."/>
            <person name="Yang R."/>
            <person name="Briner A.E."/>
            <person name="Felis G.E."/>
            <person name="de Vos W.M."/>
            <person name="Barrangou R."/>
            <person name="Klaenhammer T.R."/>
            <person name="Caufield P.W."/>
            <person name="Cui Y."/>
            <person name="Zhang H."/>
            <person name="O'Toole P.W."/>
        </authorList>
    </citation>
    <scope>NUCLEOTIDE SEQUENCE [LARGE SCALE GENOMIC DNA]</scope>
    <source>
        <strain evidence="1 2">DSM 15833</strain>
    </source>
</reference>
<dbReference type="RefSeq" id="WP_023860175.1">
    <property type="nucleotide sequence ID" value="NZ_AZFH01000068.1"/>
</dbReference>
<dbReference type="InterPro" id="IPR014904">
    <property type="entry name" value="YkuJ-like"/>
</dbReference>
<dbReference type="EMBL" id="AZFH01000068">
    <property type="protein sequence ID" value="KRL80183.1"/>
    <property type="molecule type" value="Genomic_DNA"/>
</dbReference>
<dbReference type="STRING" id="1423740.FC36_GL000117"/>
<evidence type="ECO:0008006" key="3">
    <source>
        <dbReference type="Google" id="ProtNLM"/>
    </source>
</evidence>
<dbReference type="Gene3D" id="3.30.720.20">
    <property type="entry name" value="Protein of unknown function DUF1797"/>
    <property type="match status" value="1"/>
</dbReference>
<sequence>MENSQLVAIISRLDTMMKAEGTDVQMRRFEKEGQERGLVSYNPETEMFTLEDIATKQRFEYDNIDLAALDIYDLLND</sequence>
<accession>A0A0R1TG72</accession>
<dbReference type="InterPro" id="IPR038073">
    <property type="entry name" value="YkuJ-like_sf"/>
</dbReference>